<keyword evidence="2" id="KW-1185">Reference proteome</keyword>
<organism evidence="1 2">
    <name type="scientific">Ignavigranum ruoffiae</name>
    <dbReference type="NCBI Taxonomy" id="89093"/>
    <lineage>
        <taxon>Bacteria</taxon>
        <taxon>Bacillati</taxon>
        <taxon>Bacillota</taxon>
        <taxon>Bacilli</taxon>
        <taxon>Lactobacillales</taxon>
        <taxon>Aerococcaceae</taxon>
        <taxon>Ignavigranum</taxon>
    </lineage>
</organism>
<dbReference type="Proteomes" id="UP000198833">
    <property type="component" value="Unassembled WGS sequence"/>
</dbReference>
<name>A0A1H8ZGF4_9LACT</name>
<dbReference type="PANTHER" id="PTHR17985:SF8">
    <property type="entry name" value="TRANSPORT AND GOLGI ORGANIZATION PROTEIN 2 HOMOLOG"/>
    <property type="match status" value="1"/>
</dbReference>
<dbReference type="OrthoDB" id="4380123at2"/>
<dbReference type="PANTHER" id="PTHR17985">
    <property type="entry name" value="SER/THR-RICH PROTEIN T10 IN DGCR REGION"/>
    <property type="match status" value="1"/>
</dbReference>
<reference evidence="1 2" key="1">
    <citation type="submission" date="2016-10" db="EMBL/GenBank/DDBJ databases">
        <authorList>
            <person name="de Groot N.N."/>
        </authorList>
    </citation>
    <scope>NUCLEOTIDE SEQUENCE [LARGE SCALE GENOMIC DNA]</scope>
    <source>
        <strain evidence="1 2">DSM 15695</strain>
    </source>
</reference>
<dbReference type="EMBL" id="FOEN01000001">
    <property type="protein sequence ID" value="SEP62798.1"/>
    <property type="molecule type" value="Genomic_DNA"/>
</dbReference>
<protein>
    <submittedName>
        <fullName evidence="1">Uncharacterized conserved protein, contains NRDE domain</fullName>
    </submittedName>
</protein>
<dbReference type="Pfam" id="PF05742">
    <property type="entry name" value="TANGO2"/>
    <property type="match status" value="1"/>
</dbReference>
<sequence length="261" mass="30655">MCVVSFNINPQADYPFVFIGNRDEFYQRESQPIHQWPDVPHIYAGRDTEQWGTWLGVTPGGYFATILNDPNRPQGIVDQPQSRGNLVRNFLEKEADLDEYLTELRRQRHNYQGFFLIFGNFDRMYFYSNVQDRVVVLSQGLHVFSNTEDDMSNFRTYQAKRILLEHLNSAASTGFNHETCLLDFHNTERHPNFKTHPKRFSYQRAYQASSLFIEDDRFGTVGTTMITVDQHGQVQMTERRYTPQGVKDQHHLSFQTTIRKV</sequence>
<dbReference type="AlphaFoldDB" id="A0A1H8ZGF4"/>
<accession>A0A1H8ZGF4</accession>
<gene>
    <name evidence="1" type="ORF">SAMN04488558_101230</name>
</gene>
<proteinExistence type="predicted"/>
<dbReference type="RefSeq" id="WP_159428810.1">
    <property type="nucleotide sequence ID" value="NZ_CALUDV010000002.1"/>
</dbReference>
<evidence type="ECO:0000313" key="2">
    <source>
        <dbReference type="Proteomes" id="UP000198833"/>
    </source>
</evidence>
<dbReference type="STRING" id="89093.SAMN04488558_101230"/>
<evidence type="ECO:0000313" key="1">
    <source>
        <dbReference type="EMBL" id="SEP62798.1"/>
    </source>
</evidence>
<dbReference type="InterPro" id="IPR008551">
    <property type="entry name" value="TANGO2"/>
</dbReference>